<name>A0A377HZU7_HAEPH</name>
<protein>
    <submittedName>
        <fullName evidence="1">Uncharacterized protein</fullName>
    </submittedName>
</protein>
<dbReference type="AlphaFoldDB" id="A0A377HZU7"/>
<evidence type="ECO:0000313" key="2">
    <source>
        <dbReference type="Proteomes" id="UP000254867"/>
    </source>
</evidence>
<proteinExistence type="predicted"/>
<organism evidence="1 2">
    <name type="scientific">Haemophilus parahaemolyticus</name>
    <dbReference type="NCBI Taxonomy" id="735"/>
    <lineage>
        <taxon>Bacteria</taxon>
        <taxon>Pseudomonadati</taxon>
        <taxon>Pseudomonadota</taxon>
        <taxon>Gammaproteobacteria</taxon>
        <taxon>Pasteurellales</taxon>
        <taxon>Pasteurellaceae</taxon>
        <taxon>Haemophilus</taxon>
    </lineage>
</organism>
<dbReference type="EMBL" id="UGHH01000002">
    <property type="protein sequence ID" value="STO63267.1"/>
    <property type="molecule type" value="Genomic_DNA"/>
</dbReference>
<accession>A0A377HZU7</accession>
<sequence>MKKRLNNTSHKKHPNVDVFCNANIPCAAK</sequence>
<evidence type="ECO:0000313" key="1">
    <source>
        <dbReference type="EMBL" id="STO63267.1"/>
    </source>
</evidence>
<dbReference type="Proteomes" id="UP000254867">
    <property type="component" value="Unassembled WGS sequence"/>
</dbReference>
<gene>
    <name evidence="1" type="ORF">NCTC10794_00278</name>
</gene>
<reference evidence="1 2" key="1">
    <citation type="submission" date="2018-06" db="EMBL/GenBank/DDBJ databases">
        <authorList>
            <consortium name="Pathogen Informatics"/>
            <person name="Doyle S."/>
        </authorList>
    </citation>
    <scope>NUCLEOTIDE SEQUENCE [LARGE SCALE GENOMIC DNA]</scope>
    <source>
        <strain evidence="1 2">NCTC10794</strain>
    </source>
</reference>